<dbReference type="SUPFAM" id="SSF53448">
    <property type="entry name" value="Nucleotide-diphospho-sugar transferases"/>
    <property type="match status" value="1"/>
</dbReference>
<evidence type="ECO:0000256" key="1">
    <source>
        <dbReference type="ARBA" id="ARBA00006739"/>
    </source>
</evidence>
<feature type="domain" description="Glycosyltransferase 2-like" evidence="4">
    <location>
        <begin position="44"/>
        <end position="199"/>
    </location>
</feature>
<accession>A0A917HYL7</accession>
<evidence type="ECO:0000256" key="3">
    <source>
        <dbReference type="ARBA" id="ARBA00022679"/>
    </source>
</evidence>
<dbReference type="CDD" id="cd00761">
    <property type="entry name" value="Glyco_tranf_GTA_type"/>
    <property type="match status" value="1"/>
</dbReference>
<organism evidence="5 6">
    <name type="scientific">Parapedobacter pyrenivorans</name>
    <dbReference type="NCBI Taxonomy" id="1305674"/>
    <lineage>
        <taxon>Bacteria</taxon>
        <taxon>Pseudomonadati</taxon>
        <taxon>Bacteroidota</taxon>
        <taxon>Sphingobacteriia</taxon>
        <taxon>Sphingobacteriales</taxon>
        <taxon>Sphingobacteriaceae</taxon>
        <taxon>Parapedobacter</taxon>
    </lineage>
</organism>
<dbReference type="Gene3D" id="3.90.550.10">
    <property type="entry name" value="Spore Coat Polysaccharide Biosynthesis Protein SpsA, Chain A"/>
    <property type="match status" value="1"/>
</dbReference>
<evidence type="ECO:0000256" key="2">
    <source>
        <dbReference type="ARBA" id="ARBA00022676"/>
    </source>
</evidence>
<sequence length="267" mass="30387">MFVRPLNSPDFVNSHLRSAEWFLGQKDLIKDRLTRLCSVEPQVSVVIPAYNEETHILRTLSSLSFSVTNQAVEIIVVDNNSTDRTIEFVEGTGVTLLREMRQGVKHARNTGLQHAKGKFILNADADSIYSPYWIDRMTLPLRDHKVACTYGSFAFFSEKKGARFAYFLYESLGDLYKIFNGRKNHAMYVYGCSSGYRKSDGLTVEGYEHPEGANEDGYLALKLNQRFGELKRVKGWKSLVWTSDRKLQQEGGLVSALLNRAKNLTRK</sequence>
<dbReference type="Pfam" id="PF00535">
    <property type="entry name" value="Glycos_transf_2"/>
    <property type="match status" value="1"/>
</dbReference>
<dbReference type="PANTHER" id="PTHR43630:SF1">
    <property type="entry name" value="POLY-BETA-1,6-N-ACETYL-D-GLUCOSAMINE SYNTHASE"/>
    <property type="match status" value="1"/>
</dbReference>
<comment type="caution">
    <text evidence="5">The sequence shown here is derived from an EMBL/GenBank/DDBJ whole genome shotgun (WGS) entry which is preliminary data.</text>
</comment>
<evidence type="ECO:0000259" key="4">
    <source>
        <dbReference type="Pfam" id="PF00535"/>
    </source>
</evidence>
<dbReference type="PANTHER" id="PTHR43630">
    <property type="entry name" value="POLY-BETA-1,6-N-ACETYL-D-GLUCOSAMINE SYNTHASE"/>
    <property type="match status" value="1"/>
</dbReference>
<dbReference type="AlphaFoldDB" id="A0A917HYL7"/>
<reference evidence="5" key="1">
    <citation type="journal article" date="2014" name="Int. J. Syst. Evol. Microbiol.">
        <title>Complete genome sequence of Corynebacterium casei LMG S-19264T (=DSM 44701T), isolated from a smear-ripened cheese.</title>
        <authorList>
            <consortium name="US DOE Joint Genome Institute (JGI-PGF)"/>
            <person name="Walter F."/>
            <person name="Albersmeier A."/>
            <person name="Kalinowski J."/>
            <person name="Ruckert C."/>
        </authorList>
    </citation>
    <scope>NUCLEOTIDE SEQUENCE</scope>
    <source>
        <strain evidence="5">CGMCC 1.12195</strain>
    </source>
</reference>
<keyword evidence="3 5" id="KW-0808">Transferase</keyword>
<proteinExistence type="inferred from homology"/>
<comment type="similarity">
    <text evidence="1">Belongs to the glycosyltransferase 2 family.</text>
</comment>
<dbReference type="InterPro" id="IPR029044">
    <property type="entry name" value="Nucleotide-diphossugar_trans"/>
</dbReference>
<dbReference type="Proteomes" id="UP000660862">
    <property type="component" value="Unassembled WGS sequence"/>
</dbReference>
<gene>
    <name evidence="5" type="ORF">GCM10007415_37280</name>
</gene>
<reference evidence="5" key="2">
    <citation type="submission" date="2020-09" db="EMBL/GenBank/DDBJ databases">
        <authorList>
            <person name="Sun Q."/>
            <person name="Zhou Y."/>
        </authorList>
    </citation>
    <scope>NUCLEOTIDE SEQUENCE</scope>
    <source>
        <strain evidence="5">CGMCC 1.12195</strain>
    </source>
</reference>
<name>A0A917HYL7_9SPHI</name>
<dbReference type="EMBL" id="BMER01000004">
    <property type="protein sequence ID" value="GGG98267.1"/>
    <property type="molecule type" value="Genomic_DNA"/>
</dbReference>
<dbReference type="InterPro" id="IPR001173">
    <property type="entry name" value="Glyco_trans_2-like"/>
</dbReference>
<keyword evidence="6" id="KW-1185">Reference proteome</keyword>
<evidence type="ECO:0000313" key="6">
    <source>
        <dbReference type="Proteomes" id="UP000660862"/>
    </source>
</evidence>
<evidence type="ECO:0000313" key="5">
    <source>
        <dbReference type="EMBL" id="GGG98267.1"/>
    </source>
</evidence>
<protein>
    <submittedName>
        <fullName evidence="5">Glycosyl transferase family A</fullName>
    </submittedName>
</protein>
<dbReference type="GO" id="GO:0016757">
    <property type="term" value="F:glycosyltransferase activity"/>
    <property type="evidence" value="ECO:0007669"/>
    <property type="project" value="UniProtKB-KW"/>
</dbReference>
<keyword evidence="2" id="KW-0328">Glycosyltransferase</keyword>